<sequence>MNVKDLGEIDGDMLLFGGPYSNLQATEALLIEAAHRGIDAEHMVCTGDLVAYCGDPAATVDLIMDAGIPIVAGNCEKQLAAGALDCGCGFESGTTCDLLSAGWYAHANAEVSLEHRRFMAQCPDIILFSQSGKRFAAIHGGVTDIARFIWSASTDEVFTEEVDALRAHVGEVDVVIAGHSGIPFVKDVVGVTWVNAGVIGMPPHDGAVQVRYAVLSEGQAEICELSYDVEGAKARMTEVGLVQGYDIALQTGIWPSEDVLPEALRR</sequence>
<dbReference type="AlphaFoldDB" id="A0A975EPH8"/>
<gene>
    <name evidence="3" type="ORF">HZ995_15370</name>
</gene>
<proteinExistence type="inferred from homology"/>
<dbReference type="InterPro" id="IPR029052">
    <property type="entry name" value="Metallo-depent_PP-like"/>
</dbReference>
<evidence type="ECO:0000313" key="3">
    <source>
        <dbReference type="EMBL" id="QTN35825.1"/>
    </source>
</evidence>
<name>A0A975EPH8_9RHOB</name>
<evidence type="ECO:0000313" key="4">
    <source>
        <dbReference type="Proteomes" id="UP000665026"/>
    </source>
</evidence>
<dbReference type="SUPFAM" id="SSF56300">
    <property type="entry name" value="Metallo-dependent phosphatases"/>
    <property type="match status" value="1"/>
</dbReference>
<dbReference type="KEGG" id="cact:HZ995_15370"/>
<accession>A0A975EPH8</accession>
<evidence type="ECO:0000256" key="1">
    <source>
        <dbReference type="ARBA" id="ARBA00008950"/>
    </source>
</evidence>
<dbReference type="PIRSF" id="PIRSF000883">
    <property type="entry name" value="Pesterase_MJ0912"/>
    <property type="match status" value="1"/>
</dbReference>
<comment type="similarity">
    <text evidence="1">Belongs to the metallophosphoesterase superfamily. YfcE family.</text>
</comment>
<dbReference type="EMBL" id="CP060010">
    <property type="protein sequence ID" value="QTN35825.1"/>
    <property type="molecule type" value="Genomic_DNA"/>
</dbReference>
<dbReference type="InterPro" id="IPR024654">
    <property type="entry name" value="Calcineurin-like_PHP_lpxH"/>
</dbReference>
<dbReference type="RefSeq" id="WP_209356528.1">
    <property type="nucleotide sequence ID" value="NZ_CP060010.1"/>
</dbReference>
<dbReference type="Pfam" id="PF12850">
    <property type="entry name" value="Metallophos_2"/>
    <property type="match status" value="1"/>
</dbReference>
<evidence type="ECO:0000259" key="2">
    <source>
        <dbReference type="Pfam" id="PF12850"/>
    </source>
</evidence>
<organism evidence="3 4">
    <name type="scientific">Cognatishimia activa</name>
    <dbReference type="NCBI Taxonomy" id="1715691"/>
    <lineage>
        <taxon>Bacteria</taxon>
        <taxon>Pseudomonadati</taxon>
        <taxon>Pseudomonadota</taxon>
        <taxon>Alphaproteobacteria</taxon>
        <taxon>Rhodobacterales</taxon>
        <taxon>Paracoccaceae</taxon>
        <taxon>Cognatishimia</taxon>
    </lineage>
</organism>
<feature type="domain" description="Calcineurin-like phosphoesterase" evidence="2">
    <location>
        <begin position="35"/>
        <end position="214"/>
    </location>
</feature>
<dbReference type="Gene3D" id="3.60.21.10">
    <property type="match status" value="1"/>
</dbReference>
<protein>
    <submittedName>
        <fullName evidence="3">Metallophosphoesterase family protein</fullName>
    </submittedName>
</protein>
<dbReference type="CDD" id="cd00838">
    <property type="entry name" value="MPP_superfamily"/>
    <property type="match status" value="1"/>
</dbReference>
<dbReference type="InterPro" id="IPR011152">
    <property type="entry name" value="Pesterase_MJ0912"/>
</dbReference>
<reference evidence="3" key="1">
    <citation type="submission" date="2020-07" db="EMBL/GenBank/DDBJ databases">
        <title>Genome sequences of bacteria associated with the marine, planktonic diatom Thalassiosira profunda strain ECT2AJA-044.</title>
        <authorList>
            <person name="Gargas C.B."/>
            <person name="Roberts W.R."/>
            <person name="Alverson A.J."/>
        </authorList>
    </citation>
    <scope>NUCLEOTIDE SEQUENCE</scope>
    <source>
        <strain evidence="3">ECT2AJA-044</strain>
    </source>
</reference>
<dbReference type="Proteomes" id="UP000665026">
    <property type="component" value="Chromosome"/>
</dbReference>